<protein>
    <recommendedName>
        <fullName evidence="3">Phage infection protein</fullName>
    </recommendedName>
</protein>
<dbReference type="EMBL" id="RWHZ01000056">
    <property type="protein sequence ID" value="TSE47366.1"/>
    <property type="molecule type" value="Genomic_DNA"/>
</dbReference>
<evidence type="ECO:0008006" key="3">
    <source>
        <dbReference type="Google" id="ProtNLM"/>
    </source>
</evidence>
<dbReference type="Gene3D" id="3.40.50.300">
    <property type="entry name" value="P-loop containing nucleotide triphosphate hydrolases"/>
    <property type="match status" value="1"/>
</dbReference>
<gene>
    <name evidence="1" type="ORF">EH214_03406</name>
</gene>
<sequence>MDKISLNFDHCFGITKLSQKLTFEGENVVLIYAPNGLMKTSFAKTLQLYGQGKADKIKDVVEDIVGSIDIKDEHGNVVLPASIYVSNCEEPDSETPKNITSFLADSVLKQQYDNILKNLSEKQKALFKEISDHARSSDIVSEFIRTFCEGKPSLFYGKFEKVMAEVVGNEICYDFKYNSIFDKDGKVRAFIDANRDVLKDYSDKYQAILQSSKLFKQNNGKTFGTYQASELSKSVADNAFFEVSHKIVLGDGETTIDSSTALVTLISKELSGILNNATVKKAFEKIDKKASANDSLRQFKEVIESHPDLVDKLLNYDNFHKEVWKGYFANFKGLADDLLIAYQQAKPTLDSVLQQAAGQRTAWEKTISIFNRRFSVPFEVKIKNQTDLLLNEEAAALSFEYSTQTGQKEVESKVLEEVVLSKGELRAFYTLQLLFAIEKMKHDGGQEHILVFDDISDSFDYKNKYAIVEYLSDLKDDMRFKMIILTHNFDFYRTISSRLQVKRNSTYMAYKNDNDEIKFHQAEYLKEPFKLIKSNAGKPEFFIALIPMARNLIEYTKDIATGQSKSDYLKLTSCLHVKTETISLTVNDIEQILRNNIDVPNLPTENTASNIKDYIYNIAENLCSKPTIDEIHIENKVVFAVAIRLKAEDYMISKLKQVMPIEDFNNFYSNIKSNQTSVLTKKFDELCSSTNDIQLLIKEVNLITPENIHLNSFMFEPLVDMSVWRLKKLYQDTKMQFV</sequence>
<accession>A0A662ZVU8</accession>
<evidence type="ECO:0000313" key="1">
    <source>
        <dbReference type="EMBL" id="TSE47366.1"/>
    </source>
</evidence>
<dbReference type="RefSeq" id="WP_143888683.1">
    <property type="nucleotide sequence ID" value="NZ_RWHZ01000056.1"/>
</dbReference>
<reference evidence="1 2" key="1">
    <citation type="journal article" date="2019" name="Nat. Commun.">
        <title>Gram positive-like bacteriocins with broad spectrum anti-Bacteroidales activity encoded on mobile elements of the human gut microbiota.</title>
        <authorList>
            <person name="Bechon N."/>
            <person name="Coyne M.J.Jr."/>
            <person name="Laclare-Mceneany V."/>
            <person name="Chatzidaki-Livanis M."/>
            <person name="Ghigo J.-M."/>
            <person name="Comstock L.E."/>
        </authorList>
    </citation>
    <scope>NUCLEOTIDE SEQUENCE [LARGE SCALE GENOMIC DNA]</scope>
    <source>
        <strain evidence="1 2">CL01T12C17</strain>
    </source>
</reference>
<dbReference type="SUPFAM" id="SSF52540">
    <property type="entry name" value="P-loop containing nucleoside triphosphate hydrolases"/>
    <property type="match status" value="1"/>
</dbReference>
<dbReference type="InterPro" id="IPR027417">
    <property type="entry name" value="P-loop_NTPase"/>
</dbReference>
<dbReference type="Proteomes" id="UP000408523">
    <property type="component" value="Unassembled WGS sequence"/>
</dbReference>
<evidence type="ECO:0000313" key="2">
    <source>
        <dbReference type="Proteomes" id="UP000408523"/>
    </source>
</evidence>
<dbReference type="AlphaFoldDB" id="A0A662ZVU8"/>
<name>A0A662ZVU8_PHOVU</name>
<comment type="caution">
    <text evidence="1">The sequence shown here is derived from an EMBL/GenBank/DDBJ whole genome shotgun (WGS) entry which is preliminary data.</text>
</comment>
<organism evidence="1 2">
    <name type="scientific">Phocaeicola vulgatus</name>
    <name type="common">Bacteroides vulgatus</name>
    <dbReference type="NCBI Taxonomy" id="821"/>
    <lineage>
        <taxon>Bacteria</taxon>
        <taxon>Pseudomonadati</taxon>
        <taxon>Bacteroidota</taxon>
        <taxon>Bacteroidia</taxon>
        <taxon>Bacteroidales</taxon>
        <taxon>Bacteroidaceae</taxon>
        <taxon>Phocaeicola</taxon>
    </lineage>
</organism>
<proteinExistence type="predicted"/>